<protein>
    <submittedName>
        <fullName evidence="1">Acylesterase/phospholipase RssA</fullName>
    </submittedName>
</protein>
<organism evidence="1 2">
    <name type="scientific">Pseudomonas umsongensis</name>
    <dbReference type="NCBI Taxonomy" id="198618"/>
    <lineage>
        <taxon>Bacteria</taxon>
        <taxon>Pseudomonadati</taxon>
        <taxon>Pseudomonadota</taxon>
        <taxon>Gammaproteobacteria</taxon>
        <taxon>Pseudomonadales</taxon>
        <taxon>Pseudomonadaceae</taxon>
        <taxon>Pseudomonas</taxon>
    </lineage>
</organism>
<gene>
    <name evidence="1" type="ORF">FHR69_003076</name>
</gene>
<keyword evidence="2" id="KW-1185">Reference proteome</keyword>
<sequence length="409" mass="44328">MLESSDPSEYRILSLDGGGTWALIQVMALQSIYGPDAKGHDVLSHFHLVAANSGGSLTLAGMLENLSLDQILNQYFLAKNSREQIFVKASFFEDPLNVTLHKLFGFGARYRASAKLTGLQHLLPRTGGEKLEDLSNLFESPSKCPDIVICAFDYQAQRARYFRSNLNSKAASGSRPLRVTLAEAIHASANAPVNYFDAPAIANGRQYWDGGVAGLNNPILAAVTESLANDNKREDIRALSIGTATPGFLPFASPGQDSRLTQPITKPSVKNDLRKLASSVVDDPPDAATFIAHVALSQPIPKNRDSPPVTGNLIRMNPLIRPASGKHPNTWVPPNLFTADDFKALADLELDAVEESEVNLIQRLAMGWIAGDFPNQPIRMDPSTLSCEIGHITFAAAHTAWRKLCPGPP</sequence>
<accession>A0ACC5MF60</accession>
<reference evidence="1" key="1">
    <citation type="submission" date="2020-08" db="EMBL/GenBank/DDBJ databases">
        <title>Plant associated metagenomes--Microbial community diversity and host control of community assembly across model and emerging plant ecological genomics systems.</title>
        <authorList>
            <person name="Dangl J."/>
        </authorList>
    </citation>
    <scope>NUCLEOTIDE SEQUENCE</scope>
    <source>
        <strain evidence="1">KD5</strain>
    </source>
</reference>
<comment type="caution">
    <text evidence="1">The sequence shown here is derived from an EMBL/GenBank/DDBJ whole genome shotgun (WGS) entry which is preliminary data.</text>
</comment>
<evidence type="ECO:0000313" key="1">
    <source>
        <dbReference type="EMBL" id="MBB2887210.1"/>
    </source>
</evidence>
<dbReference type="EMBL" id="JACHVR010000001">
    <property type="protein sequence ID" value="MBB2887210.1"/>
    <property type="molecule type" value="Genomic_DNA"/>
</dbReference>
<dbReference type="Proteomes" id="UP000589818">
    <property type="component" value="Unassembled WGS sequence"/>
</dbReference>
<proteinExistence type="predicted"/>
<name>A0ACC5MF60_9PSED</name>
<evidence type="ECO:0000313" key="2">
    <source>
        <dbReference type="Proteomes" id="UP000589818"/>
    </source>
</evidence>